<reference evidence="1" key="2">
    <citation type="submission" date="2012-02" db="EMBL/GenBank/DDBJ databases">
        <authorList>
            <person name="Genoscope - CEA"/>
        </authorList>
    </citation>
    <scope>NUCLEOTIDE SEQUENCE</scope>
</reference>
<dbReference type="InterPro" id="IPR053810">
    <property type="entry name" value="DUF6952"/>
</dbReference>
<name>H6RG99_9BACT</name>
<proteinExistence type="predicted"/>
<protein>
    <submittedName>
        <fullName evidence="1">Uncharacterized protein</fullName>
    </submittedName>
</protein>
<dbReference type="AlphaFoldDB" id="H6RG99"/>
<dbReference type="EMBL" id="FO117597">
    <property type="protein sequence ID" value="CCG00060.1"/>
    <property type="molecule type" value="Genomic_DNA"/>
</dbReference>
<gene>
    <name evidence="1" type="ORF">VIS_S3CHB70022</name>
</gene>
<dbReference type="Pfam" id="PF22264">
    <property type="entry name" value="DUF6952"/>
    <property type="match status" value="1"/>
</dbReference>
<reference evidence="1" key="1">
    <citation type="journal article" date="2012" name="Environ. Microbiol.">
        <title>Genomic content of uncultured Bacteroidetes from contrasting oceanic provinces in the North Atlantic Ocean.</title>
        <authorList>
            <person name="Gomez-Pereira P.R."/>
            <person name="Schuler M."/>
            <person name="Fuchs B.M."/>
            <person name="Bennke C."/>
            <person name="Teeling H."/>
            <person name="Waldmann J."/>
            <person name="Richter M."/>
            <person name="Barbe V."/>
            <person name="Bataille E."/>
            <person name="Glockner F.O."/>
            <person name="Amann R."/>
        </authorList>
    </citation>
    <scope>NUCLEOTIDE SEQUENCE</scope>
</reference>
<organism evidence="1">
    <name type="scientific">uncultured Flavobacteriia bacterium</name>
    <dbReference type="NCBI Taxonomy" id="212695"/>
    <lineage>
        <taxon>Bacteria</taxon>
        <taxon>Pseudomonadati</taxon>
        <taxon>Bacteroidota</taxon>
        <taxon>Flavobacteriia</taxon>
        <taxon>environmental samples</taxon>
    </lineage>
</organism>
<sequence length="81" mass="9236">MKIPAIKKIIEANYTLEMLDTAEEALINEEKPSIEIDGEDDGEQLTHIFAAKWIIEYMQSSGNDFKTSLRAYTQKVRNSIS</sequence>
<accession>H6RG99</accession>
<evidence type="ECO:0000313" key="1">
    <source>
        <dbReference type="EMBL" id="CCG00060.1"/>
    </source>
</evidence>